<keyword evidence="10" id="KW-1185">Reference proteome</keyword>
<evidence type="ECO:0000256" key="8">
    <source>
        <dbReference type="SAM" id="Phobius"/>
    </source>
</evidence>
<dbReference type="Proteomes" id="UP000676565">
    <property type="component" value="Unassembled WGS sequence"/>
</dbReference>
<comment type="subcellular location">
    <subcellularLocation>
        <location evidence="1">Cell membrane</location>
        <topology evidence="1">Multi-pass membrane protein</topology>
    </subcellularLocation>
</comment>
<dbReference type="NCBIfam" id="TIGR04178">
    <property type="entry name" value="exo_archaeo"/>
    <property type="match status" value="1"/>
</dbReference>
<dbReference type="InterPro" id="IPR019127">
    <property type="entry name" value="Exosortase"/>
</dbReference>
<feature type="transmembrane region" description="Helical" evidence="8">
    <location>
        <begin position="24"/>
        <end position="46"/>
    </location>
</feature>
<keyword evidence="3" id="KW-0645">Protease</keyword>
<evidence type="ECO:0000256" key="3">
    <source>
        <dbReference type="ARBA" id="ARBA00022670"/>
    </source>
</evidence>
<feature type="transmembrane region" description="Helical" evidence="8">
    <location>
        <begin position="267"/>
        <end position="287"/>
    </location>
</feature>
<evidence type="ECO:0000256" key="2">
    <source>
        <dbReference type="ARBA" id="ARBA00022475"/>
    </source>
</evidence>
<keyword evidence="2" id="KW-1003">Cell membrane</keyword>
<dbReference type="EMBL" id="JAGKQQ010000001">
    <property type="protein sequence ID" value="MBP3959311.1"/>
    <property type="molecule type" value="Genomic_DNA"/>
</dbReference>
<organism evidence="9 10">
    <name type="scientific">Gemmata palustris</name>
    <dbReference type="NCBI Taxonomy" id="2822762"/>
    <lineage>
        <taxon>Bacteria</taxon>
        <taxon>Pseudomonadati</taxon>
        <taxon>Planctomycetota</taxon>
        <taxon>Planctomycetia</taxon>
        <taxon>Gemmatales</taxon>
        <taxon>Gemmataceae</taxon>
        <taxon>Gemmata</taxon>
    </lineage>
</organism>
<keyword evidence="4 8" id="KW-0812">Transmembrane</keyword>
<dbReference type="NCBIfam" id="TIGR02602">
    <property type="entry name" value="8TM_EpsH"/>
    <property type="match status" value="1"/>
</dbReference>
<feature type="transmembrane region" description="Helical" evidence="8">
    <location>
        <begin position="227"/>
        <end position="247"/>
    </location>
</feature>
<evidence type="ECO:0000256" key="1">
    <source>
        <dbReference type="ARBA" id="ARBA00004651"/>
    </source>
</evidence>
<keyword evidence="6 8" id="KW-1133">Transmembrane helix</keyword>
<feature type="transmembrane region" description="Helical" evidence="8">
    <location>
        <begin position="80"/>
        <end position="98"/>
    </location>
</feature>
<protein>
    <submittedName>
        <fullName evidence="9">Exosortase/archaeosortase family protein</fullName>
    </submittedName>
</protein>
<evidence type="ECO:0000256" key="7">
    <source>
        <dbReference type="ARBA" id="ARBA00023136"/>
    </source>
</evidence>
<dbReference type="InterPro" id="IPR026392">
    <property type="entry name" value="Exo/Archaeosortase_dom"/>
</dbReference>
<feature type="transmembrane region" description="Helical" evidence="8">
    <location>
        <begin position="110"/>
        <end position="128"/>
    </location>
</feature>
<keyword evidence="7 8" id="KW-0472">Membrane</keyword>
<accession>A0ABS5BZZ3</accession>
<proteinExistence type="predicted"/>
<dbReference type="Pfam" id="PF09721">
    <property type="entry name" value="Exosortase_EpsH"/>
    <property type="match status" value="1"/>
</dbReference>
<evidence type="ECO:0000256" key="6">
    <source>
        <dbReference type="ARBA" id="ARBA00022989"/>
    </source>
</evidence>
<comment type="caution">
    <text evidence="9">The sequence shown here is derived from an EMBL/GenBank/DDBJ whole genome shotgun (WGS) entry which is preliminary data.</text>
</comment>
<sequence>MSSVSFASRTLPAPASASVKSRLAVWQGAAIAVVLGWAYLPMLSVFADKWLNDPQYSHGPLVPFFSAFLLWRAWKSDSLVLKPLPILGCGLLVAILALRTVAGAMLFHQLDAASLLLALVGVCLAVGGVPLLKLTGPAIAFLAFMIPLPYELERNVGSPLKTAATVSSTFLLQTLGLPAIRDGNLILIDDVRLGVVDACSGLKMMVTFAAFSVGAVLMIQRSRFEKLMVLLGIIPIAILTNVLRITATGVSFANITDDATRKFLHDAYGYMMIFIGLGLLAVELWVLKRLVLDEPSKT</sequence>
<dbReference type="InterPro" id="IPR013426">
    <property type="entry name" value="EpsH-like"/>
</dbReference>
<dbReference type="RefSeq" id="WP_210659940.1">
    <property type="nucleotide sequence ID" value="NZ_JAGKQQ010000001.1"/>
</dbReference>
<evidence type="ECO:0000256" key="5">
    <source>
        <dbReference type="ARBA" id="ARBA00022801"/>
    </source>
</evidence>
<name>A0ABS5BZZ3_9BACT</name>
<evidence type="ECO:0000313" key="10">
    <source>
        <dbReference type="Proteomes" id="UP000676565"/>
    </source>
</evidence>
<evidence type="ECO:0000256" key="4">
    <source>
        <dbReference type="ARBA" id="ARBA00022692"/>
    </source>
</evidence>
<reference evidence="9 10" key="1">
    <citation type="submission" date="2021-04" db="EMBL/GenBank/DDBJ databases">
        <authorList>
            <person name="Ivanova A."/>
        </authorList>
    </citation>
    <scope>NUCLEOTIDE SEQUENCE [LARGE SCALE GENOMIC DNA]</scope>
    <source>
        <strain evidence="9 10">G18</strain>
    </source>
</reference>
<gene>
    <name evidence="9" type="ORF">J8F10_29045</name>
</gene>
<feature type="transmembrane region" description="Helical" evidence="8">
    <location>
        <begin position="200"/>
        <end position="220"/>
    </location>
</feature>
<keyword evidence="5" id="KW-0378">Hydrolase</keyword>
<evidence type="ECO:0000313" key="9">
    <source>
        <dbReference type="EMBL" id="MBP3959311.1"/>
    </source>
</evidence>